<dbReference type="AlphaFoldDB" id="A0AAW4UQ19"/>
<proteinExistence type="predicted"/>
<sequence>MTGEQFVKLCYEEKKTILAEYFNPNSSSVVGKKISAITEQGISKDDLYDLLNLVLKENYYTLLLGLDGEASLGNTQMTYKLYDENGNLLNECGELEAAAFYSMDFCVCHTSFINSFTSFISS</sequence>
<reference evidence="1" key="1">
    <citation type="submission" date="2021-10" db="EMBL/GenBank/DDBJ databases">
        <title>Collection of gut derived symbiotic bacterial strains cultured from healthy donors.</title>
        <authorList>
            <person name="Lin H."/>
            <person name="Littmann E."/>
            <person name="Kohout C."/>
            <person name="Pamer E.G."/>
        </authorList>
    </citation>
    <scope>NUCLEOTIDE SEQUENCE</scope>
    <source>
        <strain evidence="1">DFI.7.28A</strain>
    </source>
</reference>
<comment type="caution">
    <text evidence="1">The sequence shown here is derived from an EMBL/GenBank/DDBJ whole genome shotgun (WGS) entry which is preliminary data.</text>
</comment>
<gene>
    <name evidence="1" type="ORF">LIZ82_13315</name>
</gene>
<organism evidence="1 2">
    <name type="scientific">Agathobacter rectalis</name>
    <dbReference type="NCBI Taxonomy" id="39491"/>
    <lineage>
        <taxon>Bacteria</taxon>
        <taxon>Bacillati</taxon>
        <taxon>Bacillota</taxon>
        <taxon>Clostridia</taxon>
        <taxon>Lachnospirales</taxon>
        <taxon>Lachnospiraceae</taxon>
        <taxon>Agathobacter</taxon>
    </lineage>
</organism>
<dbReference type="EMBL" id="JAJCJQ010000026">
    <property type="protein sequence ID" value="MCB6961858.1"/>
    <property type="molecule type" value="Genomic_DNA"/>
</dbReference>
<name>A0AAW4UQ19_9FIRM</name>
<accession>A0AAW4UQ19</accession>
<dbReference type="Proteomes" id="UP001197741">
    <property type="component" value="Unassembled WGS sequence"/>
</dbReference>
<evidence type="ECO:0000313" key="2">
    <source>
        <dbReference type="Proteomes" id="UP001197741"/>
    </source>
</evidence>
<evidence type="ECO:0000313" key="1">
    <source>
        <dbReference type="EMBL" id="MCB6961858.1"/>
    </source>
</evidence>
<protein>
    <submittedName>
        <fullName evidence="1">Uncharacterized protein</fullName>
    </submittedName>
</protein>
<dbReference type="RefSeq" id="WP_306768385.1">
    <property type="nucleotide sequence ID" value="NZ_CP143947.1"/>
</dbReference>